<accession>A0A444JSX6</accession>
<protein>
    <recommendedName>
        <fullName evidence="4">DUF4239 domain-containing protein</fullName>
    </recommendedName>
</protein>
<dbReference type="OrthoDB" id="116415at2"/>
<dbReference type="EMBL" id="RJLM01000002">
    <property type="protein sequence ID" value="RWX56232.1"/>
    <property type="molecule type" value="Genomic_DNA"/>
</dbReference>
<keyword evidence="1" id="KW-1133">Transmembrane helix</keyword>
<comment type="caution">
    <text evidence="2">The sequence shown here is derived from an EMBL/GenBank/DDBJ whole genome shotgun (WGS) entry which is preliminary data.</text>
</comment>
<reference evidence="2 3" key="1">
    <citation type="submission" date="2018-11" db="EMBL/GenBank/DDBJ databases">
        <title>Photobacterium sp. BEI247 sp. nov., a marine bacterium isolated from Yongle Blue Hole in the South China Sea.</title>
        <authorList>
            <person name="Wang X."/>
        </authorList>
    </citation>
    <scope>NUCLEOTIDE SEQUENCE [LARGE SCALE GENOMIC DNA]</scope>
    <source>
        <strain evidence="3">BEI247</strain>
    </source>
</reference>
<gene>
    <name evidence="2" type="ORF">EDI28_08095</name>
</gene>
<dbReference type="Proteomes" id="UP000287563">
    <property type="component" value="Unassembled WGS sequence"/>
</dbReference>
<evidence type="ECO:0000256" key="1">
    <source>
        <dbReference type="SAM" id="Phobius"/>
    </source>
</evidence>
<proteinExistence type="predicted"/>
<dbReference type="Pfam" id="PF14023">
    <property type="entry name" value="Bestrophin-like"/>
    <property type="match status" value="1"/>
</dbReference>
<dbReference type="InterPro" id="IPR025333">
    <property type="entry name" value="DUF4239"/>
</dbReference>
<feature type="transmembrane region" description="Helical" evidence="1">
    <location>
        <begin position="183"/>
        <end position="202"/>
    </location>
</feature>
<keyword evidence="3" id="KW-1185">Reference proteome</keyword>
<keyword evidence="1" id="KW-0812">Transmembrane</keyword>
<evidence type="ECO:0000313" key="3">
    <source>
        <dbReference type="Proteomes" id="UP000287563"/>
    </source>
</evidence>
<dbReference type="AlphaFoldDB" id="A0A444JSX6"/>
<evidence type="ECO:0008006" key="4">
    <source>
        <dbReference type="Google" id="ProtNLM"/>
    </source>
</evidence>
<feature type="transmembrane region" description="Helical" evidence="1">
    <location>
        <begin position="12"/>
        <end position="33"/>
    </location>
</feature>
<name>A0A444JSX6_9GAMM</name>
<feature type="transmembrane region" description="Helical" evidence="1">
    <location>
        <begin position="45"/>
        <end position="68"/>
    </location>
</feature>
<sequence>MFQDTYIDSLSIFLILALVFCSISIMFEFGFRLTRRFASSQISKAISPMATGLASLLAFILAITFSMAASKNDIRKQLVLKEANAVGTAILRTGLLDEPYRSQSRERLVKYVNIRVVEDQSQAKKIVNQVITESEQIQQDLWQIVVNAHHSSPPIQSMLYIDSLNIVFDIHSERVNYGLRGRIPLSIWITLTLLTFLTIALNGVQVSAQGKSRLLVAALPFAMSFSLVLTLIIELDRPVRSIIEISQQPLIDLRDSLNNEQQTRNTSP</sequence>
<feature type="transmembrane region" description="Helical" evidence="1">
    <location>
        <begin position="214"/>
        <end position="233"/>
    </location>
</feature>
<dbReference type="RefSeq" id="WP_128783319.1">
    <property type="nucleotide sequence ID" value="NZ_RJLM01000002.1"/>
</dbReference>
<evidence type="ECO:0000313" key="2">
    <source>
        <dbReference type="EMBL" id="RWX56232.1"/>
    </source>
</evidence>
<organism evidence="2 3">
    <name type="scientific">Photobacterium chitinilyticum</name>
    <dbReference type="NCBI Taxonomy" id="2485123"/>
    <lineage>
        <taxon>Bacteria</taxon>
        <taxon>Pseudomonadati</taxon>
        <taxon>Pseudomonadota</taxon>
        <taxon>Gammaproteobacteria</taxon>
        <taxon>Vibrionales</taxon>
        <taxon>Vibrionaceae</taxon>
        <taxon>Photobacterium</taxon>
    </lineage>
</organism>
<keyword evidence="1" id="KW-0472">Membrane</keyword>